<dbReference type="SUPFAM" id="SSF143847">
    <property type="entry name" value="XisI-like"/>
    <property type="match status" value="1"/>
</dbReference>
<protein>
    <submittedName>
        <fullName evidence="1">XisI protein</fullName>
    </submittedName>
</protein>
<dbReference type="HOGENOM" id="CLU_149829_3_1_3"/>
<dbReference type="InterPro" id="IPR035943">
    <property type="entry name" value="XisI-like_sf"/>
</dbReference>
<dbReference type="InterPro" id="IPR014968">
    <property type="entry name" value="XisI"/>
</dbReference>
<evidence type="ECO:0000313" key="2">
    <source>
        <dbReference type="Proteomes" id="UP000003959"/>
    </source>
</evidence>
<name>F4XIV1_9CYAN</name>
<accession>F4XIV1</accession>
<evidence type="ECO:0000313" key="1">
    <source>
        <dbReference type="EMBL" id="EGJ35408.1"/>
    </source>
</evidence>
<gene>
    <name evidence="1" type="ORF">LYNGBM3L_04350</name>
</gene>
<keyword evidence="2" id="KW-1185">Reference proteome</keyword>
<reference evidence="2" key="1">
    <citation type="journal article" date="2011" name="Proc. Natl. Acad. Sci. U.S.A.">
        <title>Genomic insights into the physiology and ecology of the marine filamentous cyanobacterium Lyngbya majuscula.</title>
        <authorList>
            <person name="Jones A.C."/>
            <person name="Monroe E.A."/>
            <person name="Podell S."/>
            <person name="Hess W.R."/>
            <person name="Klages S."/>
            <person name="Esquenazi E."/>
            <person name="Niessen S."/>
            <person name="Hoover H."/>
            <person name="Rothmann M."/>
            <person name="Lasken R.S."/>
            <person name="Yates J.R.III."/>
            <person name="Reinhardt R."/>
            <person name="Kube M."/>
            <person name="Burkart M.D."/>
            <person name="Allen E.E."/>
            <person name="Dorrestein P.C."/>
            <person name="Gerwick W.H."/>
            <person name="Gerwick L."/>
        </authorList>
    </citation>
    <scope>NUCLEOTIDE SEQUENCE [LARGE SCALE GENOMIC DNA]</scope>
    <source>
        <strain evidence="2">3L</strain>
    </source>
</reference>
<proteinExistence type="predicted"/>
<dbReference type="Gene3D" id="3.30.310.110">
    <property type="entry name" value="XisI-like"/>
    <property type="match status" value="1"/>
</dbReference>
<organism evidence="1 2">
    <name type="scientific">Moorena producens 3L</name>
    <dbReference type="NCBI Taxonomy" id="489825"/>
    <lineage>
        <taxon>Bacteria</taxon>
        <taxon>Bacillati</taxon>
        <taxon>Cyanobacteriota</taxon>
        <taxon>Cyanophyceae</taxon>
        <taxon>Coleofasciculales</taxon>
        <taxon>Coleofasciculaceae</taxon>
        <taxon>Moorena</taxon>
    </lineage>
</organism>
<dbReference type="EMBL" id="GL890820">
    <property type="protein sequence ID" value="EGJ35408.1"/>
    <property type="molecule type" value="Genomic_DNA"/>
</dbReference>
<sequence length="39" mass="4263">MSIEDGITDELVATGVPKDRIVLAFHPPEIREHTGYAIA</sequence>
<dbReference type="Pfam" id="PF08869">
    <property type="entry name" value="XisI"/>
    <property type="match status" value="1"/>
</dbReference>
<dbReference type="Proteomes" id="UP000003959">
    <property type="component" value="Unassembled WGS sequence"/>
</dbReference>
<dbReference type="AlphaFoldDB" id="F4XIV1"/>